<dbReference type="EMBL" id="CAJVCH010014987">
    <property type="protein sequence ID" value="CAG7678353.1"/>
    <property type="molecule type" value="Genomic_DNA"/>
</dbReference>
<sequence>MQFYPSTFYLDPVVSQFSSSLLNIKCGHTNPCLSLIHKYKSSTPDQIQHSNFIPTIKTSSKFSELLKSVKMNAIAITFATLLAVASAGPNGAPAAIAKPQLTLATPSIAYSAKVVSPNAKLIRVGRDLLQSTPVILKIPENLSEGRIKFEIQLNLDKFSCPYGVKTGEVILDLRRPLDDTEKYESYFSSSGYFRHGNYYYPPEVFCISSWTDSNIAVQICGEFSKEAPGLSPECDTSRHCIPKCCPMNMLLTSSAGDIPKCHPRFNNSGRIATPTLYAKNLQKSSSRKPVYYFTQTFFAKEVNDSKLPRTRQDLKELLDFSKLCFRIVEDGALYYLQNYNWIQVHRTNYCIDGIQFQGTPSGRSQSLMRADEQYFFMLKHPPKNEQTTEEELAPKWIFPASVIASTFYLLNFLFHLLLWKEQKLPGWLAMSEFATLFFSHLLFGVNFLLSDWNSTRFLSCVAVGASVHFFYISGYCWLTAICFSLFFTFRKLTSARTDEDDGMLYIKYALFGWGFPLVFVAIAIILDIVYSYDPCNQVRVPQYGVESCFISTNASGPYVIYPVSLLVVVNTLLFSITSCKLYAYSKSNSITKESFSQGKKFFKLISRLIFVMGLTWIVYLAYDILWKYGGATMEWYWETLAGFIVLQSVAIFLIYNCKRRISTSLKEHYPILIPLLGMPGNRKSYQ</sequence>
<protein>
    <recommendedName>
        <fullName evidence="6">G-protein coupled receptors family 2 profile 2 domain-containing protein</fullName>
    </recommendedName>
</protein>
<dbReference type="OrthoDB" id="6082634at2759"/>
<comment type="subcellular location">
    <subcellularLocation>
        <location evidence="1">Membrane</location>
        <topology evidence="1">Multi-pass membrane protein</topology>
    </subcellularLocation>
</comment>
<gene>
    <name evidence="7" type="ORF">AFUS01_LOCUS2596</name>
</gene>
<keyword evidence="2 5" id="KW-0812">Transmembrane</keyword>
<dbReference type="PROSITE" id="PS50261">
    <property type="entry name" value="G_PROTEIN_RECEP_F2_4"/>
    <property type="match status" value="1"/>
</dbReference>
<feature type="transmembrane region" description="Helical" evidence="5">
    <location>
        <begin position="559"/>
        <end position="583"/>
    </location>
</feature>
<comment type="caution">
    <text evidence="7">The sequence shown here is derived from an EMBL/GenBank/DDBJ whole genome shotgun (WGS) entry which is preliminary data.</text>
</comment>
<accession>A0A8J2JQC5</accession>
<feature type="transmembrane region" description="Helical" evidence="5">
    <location>
        <begin position="469"/>
        <end position="489"/>
    </location>
</feature>
<reference evidence="7" key="1">
    <citation type="submission" date="2021-06" db="EMBL/GenBank/DDBJ databases">
        <authorList>
            <person name="Hodson N. C."/>
            <person name="Mongue J. A."/>
            <person name="Jaron S. K."/>
        </authorList>
    </citation>
    <scope>NUCLEOTIDE SEQUENCE</scope>
</reference>
<proteinExistence type="predicted"/>
<dbReference type="InterPro" id="IPR017981">
    <property type="entry name" value="GPCR_2-like_7TM"/>
</dbReference>
<dbReference type="AlphaFoldDB" id="A0A8J2JQC5"/>
<feature type="transmembrane region" description="Helical" evidence="5">
    <location>
        <begin position="634"/>
        <end position="655"/>
    </location>
</feature>
<keyword evidence="4 5" id="KW-0472">Membrane</keyword>
<evidence type="ECO:0000256" key="3">
    <source>
        <dbReference type="ARBA" id="ARBA00022989"/>
    </source>
</evidence>
<keyword evidence="8" id="KW-1185">Reference proteome</keyword>
<dbReference type="SUPFAM" id="SSF81321">
    <property type="entry name" value="Family A G protein-coupled receptor-like"/>
    <property type="match status" value="1"/>
</dbReference>
<evidence type="ECO:0000256" key="2">
    <source>
        <dbReference type="ARBA" id="ARBA00022692"/>
    </source>
</evidence>
<evidence type="ECO:0000256" key="1">
    <source>
        <dbReference type="ARBA" id="ARBA00004141"/>
    </source>
</evidence>
<feature type="domain" description="G-protein coupled receptors family 2 profile 2" evidence="6">
    <location>
        <begin position="394"/>
        <end position="659"/>
    </location>
</feature>
<name>A0A8J2JQC5_9HEXA</name>
<dbReference type="PANTHER" id="PTHR46953">
    <property type="entry name" value="G-PROTEIN COUPLED RECEPTOR MTH-LIKE 1-RELATED"/>
    <property type="match status" value="1"/>
</dbReference>
<feature type="transmembrane region" description="Helical" evidence="5">
    <location>
        <begin position="426"/>
        <end position="449"/>
    </location>
</feature>
<organism evidence="7 8">
    <name type="scientific">Allacma fusca</name>
    <dbReference type="NCBI Taxonomy" id="39272"/>
    <lineage>
        <taxon>Eukaryota</taxon>
        <taxon>Metazoa</taxon>
        <taxon>Ecdysozoa</taxon>
        <taxon>Arthropoda</taxon>
        <taxon>Hexapoda</taxon>
        <taxon>Collembola</taxon>
        <taxon>Symphypleona</taxon>
        <taxon>Sminthuridae</taxon>
        <taxon>Allacma</taxon>
    </lineage>
</organism>
<feature type="transmembrane region" description="Helical" evidence="5">
    <location>
        <begin position="510"/>
        <end position="532"/>
    </location>
</feature>
<feature type="transmembrane region" description="Helical" evidence="5">
    <location>
        <begin position="396"/>
        <end position="419"/>
    </location>
</feature>
<evidence type="ECO:0000259" key="6">
    <source>
        <dbReference type="PROSITE" id="PS50261"/>
    </source>
</evidence>
<dbReference type="InterPro" id="IPR052808">
    <property type="entry name" value="GPCR_Mth-like"/>
</dbReference>
<dbReference type="InterPro" id="IPR000832">
    <property type="entry name" value="GPCR_2_secretin-like"/>
</dbReference>
<feature type="transmembrane region" description="Helical" evidence="5">
    <location>
        <begin position="604"/>
        <end position="622"/>
    </location>
</feature>
<keyword evidence="3 5" id="KW-1133">Transmembrane helix</keyword>
<dbReference type="GO" id="GO:0004930">
    <property type="term" value="F:G protein-coupled receptor activity"/>
    <property type="evidence" value="ECO:0007669"/>
    <property type="project" value="InterPro"/>
</dbReference>
<dbReference type="GO" id="GO:0007166">
    <property type="term" value="P:cell surface receptor signaling pathway"/>
    <property type="evidence" value="ECO:0007669"/>
    <property type="project" value="InterPro"/>
</dbReference>
<dbReference type="CDD" id="cd15039">
    <property type="entry name" value="7tmB3_Methuselah-like"/>
    <property type="match status" value="1"/>
</dbReference>
<dbReference type="Pfam" id="PF00002">
    <property type="entry name" value="7tm_2"/>
    <property type="match status" value="1"/>
</dbReference>
<dbReference type="GO" id="GO:0016020">
    <property type="term" value="C:membrane"/>
    <property type="evidence" value="ECO:0007669"/>
    <property type="project" value="UniProtKB-SubCell"/>
</dbReference>
<evidence type="ECO:0000313" key="8">
    <source>
        <dbReference type="Proteomes" id="UP000708208"/>
    </source>
</evidence>
<evidence type="ECO:0000313" key="7">
    <source>
        <dbReference type="EMBL" id="CAG7678353.1"/>
    </source>
</evidence>
<dbReference type="Proteomes" id="UP000708208">
    <property type="component" value="Unassembled WGS sequence"/>
</dbReference>
<evidence type="ECO:0000256" key="4">
    <source>
        <dbReference type="ARBA" id="ARBA00023136"/>
    </source>
</evidence>
<evidence type="ECO:0000256" key="5">
    <source>
        <dbReference type="SAM" id="Phobius"/>
    </source>
</evidence>
<dbReference type="PANTHER" id="PTHR46953:SF1">
    <property type="entry name" value="G-PROTEIN COUPLED RECEPTOR MTH-LIKE 1-RELATED"/>
    <property type="match status" value="1"/>
</dbReference>